<dbReference type="InterPro" id="IPR053876">
    <property type="entry name" value="Phage_int_M"/>
</dbReference>
<evidence type="ECO:0000256" key="1">
    <source>
        <dbReference type="ARBA" id="ARBA00008857"/>
    </source>
</evidence>
<dbReference type="Gene3D" id="3.30.160.390">
    <property type="entry name" value="Integrase, DNA-binding domain"/>
    <property type="match status" value="1"/>
</dbReference>
<dbReference type="Gene3D" id="1.10.443.10">
    <property type="entry name" value="Intergrase catalytic core"/>
    <property type="match status" value="1"/>
</dbReference>
<keyword evidence="10" id="KW-1185">Reference proteome</keyword>
<dbReference type="Proteomes" id="UP000576087">
    <property type="component" value="Unassembled WGS sequence"/>
</dbReference>
<dbReference type="InterPro" id="IPR002104">
    <property type="entry name" value="Integrase_catalytic"/>
</dbReference>
<dbReference type="Gene3D" id="1.10.150.130">
    <property type="match status" value="1"/>
</dbReference>
<keyword evidence="4" id="KW-0233">DNA recombination</keyword>
<evidence type="ECO:0000313" key="6">
    <source>
        <dbReference type="EMBL" id="MBB4348721.1"/>
    </source>
</evidence>
<keyword evidence="2" id="KW-0229">DNA integration</keyword>
<evidence type="ECO:0000313" key="11">
    <source>
        <dbReference type="Proteomes" id="UP000576087"/>
    </source>
</evidence>
<dbReference type="InterPro" id="IPR038488">
    <property type="entry name" value="Integrase_DNA-bd_sf"/>
</dbReference>
<dbReference type="Proteomes" id="UP000520770">
    <property type="component" value="Unassembled WGS sequence"/>
</dbReference>
<dbReference type="InterPro" id="IPR050808">
    <property type="entry name" value="Phage_Integrase"/>
</dbReference>
<proteinExistence type="inferred from homology"/>
<dbReference type="EMBL" id="JACIHM010000015">
    <property type="protein sequence ID" value="MBB4449443.1"/>
    <property type="molecule type" value="Genomic_DNA"/>
</dbReference>
<dbReference type="InterPro" id="IPR025166">
    <property type="entry name" value="Integrase_DNA_bind_dom"/>
</dbReference>
<dbReference type="InterPro" id="IPR011010">
    <property type="entry name" value="DNA_brk_join_enz"/>
</dbReference>
<dbReference type="GO" id="GO:0006310">
    <property type="term" value="P:DNA recombination"/>
    <property type="evidence" value="ECO:0007669"/>
    <property type="project" value="UniProtKB-KW"/>
</dbReference>
<dbReference type="GO" id="GO:0015074">
    <property type="term" value="P:DNA integration"/>
    <property type="evidence" value="ECO:0007669"/>
    <property type="project" value="UniProtKB-KW"/>
</dbReference>
<feature type="domain" description="Tyr recombinase" evidence="5">
    <location>
        <begin position="211"/>
        <end position="390"/>
    </location>
</feature>
<evidence type="ECO:0000313" key="10">
    <source>
        <dbReference type="Proteomes" id="UP000524535"/>
    </source>
</evidence>
<dbReference type="Pfam" id="PF22022">
    <property type="entry name" value="Phage_int_M"/>
    <property type="match status" value="1"/>
</dbReference>
<dbReference type="Proteomes" id="UP000524535">
    <property type="component" value="Unassembled WGS sequence"/>
</dbReference>
<evidence type="ECO:0000313" key="9">
    <source>
        <dbReference type="Proteomes" id="UP000520770"/>
    </source>
</evidence>
<comment type="caution">
    <text evidence="6">The sequence shown here is derived from an EMBL/GenBank/DDBJ whole genome shotgun (WGS) entry which is preliminary data.</text>
</comment>
<evidence type="ECO:0000256" key="2">
    <source>
        <dbReference type="ARBA" id="ARBA00022908"/>
    </source>
</evidence>
<evidence type="ECO:0000313" key="8">
    <source>
        <dbReference type="EMBL" id="MBB4449443.1"/>
    </source>
</evidence>
<dbReference type="AlphaFoldDB" id="A0A7W6WQ27"/>
<accession>A0A7W6WQ27</accession>
<dbReference type="Pfam" id="PF00589">
    <property type="entry name" value="Phage_integrase"/>
    <property type="match status" value="1"/>
</dbReference>
<dbReference type="GO" id="GO:0003677">
    <property type="term" value="F:DNA binding"/>
    <property type="evidence" value="ECO:0007669"/>
    <property type="project" value="UniProtKB-KW"/>
</dbReference>
<evidence type="ECO:0000313" key="7">
    <source>
        <dbReference type="EMBL" id="MBB4411957.1"/>
    </source>
</evidence>
<gene>
    <name evidence="7" type="ORF">GGE31_002462</name>
    <name evidence="6" type="ORF">GGE33_002463</name>
    <name evidence="8" type="ORF">GGE35_005297</name>
</gene>
<keyword evidence="3" id="KW-0238">DNA-binding</keyword>
<dbReference type="PANTHER" id="PTHR30629:SF2">
    <property type="entry name" value="PROPHAGE INTEGRASE INTS-RELATED"/>
    <property type="match status" value="1"/>
</dbReference>
<dbReference type="InterPro" id="IPR010998">
    <property type="entry name" value="Integrase_recombinase_N"/>
</dbReference>
<evidence type="ECO:0000256" key="4">
    <source>
        <dbReference type="ARBA" id="ARBA00023172"/>
    </source>
</evidence>
<dbReference type="PROSITE" id="PS51898">
    <property type="entry name" value="TYR_RECOMBINASE"/>
    <property type="match status" value="1"/>
</dbReference>
<protein>
    <submittedName>
        <fullName evidence="6">Integrase</fullName>
    </submittedName>
</protein>
<name>A0A7W6WQ27_9HYPH</name>
<dbReference type="SUPFAM" id="SSF56349">
    <property type="entry name" value="DNA breaking-rejoining enzymes"/>
    <property type="match status" value="1"/>
</dbReference>
<evidence type="ECO:0000256" key="3">
    <source>
        <dbReference type="ARBA" id="ARBA00023125"/>
    </source>
</evidence>
<dbReference type="InterPro" id="IPR013762">
    <property type="entry name" value="Integrase-like_cat_sf"/>
</dbReference>
<comment type="similarity">
    <text evidence="1">Belongs to the 'phage' integrase family.</text>
</comment>
<dbReference type="EMBL" id="JACIGY010000002">
    <property type="protein sequence ID" value="MBB4411957.1"/>
    <property type="molecule type" value="Genomic_DNA"/>
</dbReference>
<dbReference type="PANTHER" id="PTHR30629">
    <property type="entry name" value="PROPHAGE INTEGRASE"/>
    <property type="match status" value="1"/>
</dbReference>
<evidence type="ECO:0000259" key="5">
    <source>
        <dbReference type="PROSITE" id="PS51898"/>
    </source>
</evidence>
<dbReference type="EMBL" id="JACIGW010000002">
    <property type="protein sequence ID" value="MBB4348721.1"/>
    <property type="molecule type" value="Genomic_DNA"/>
</dbReference>
<dbReference type="Pfam" id="PF13356">
    <property type="entry name" value="Arm-DNA-bind_3"/>
    <property type="match status" value="1"/>
</dbReference>
<reference evidence="9 10" key="1">
    <citation type="submission" date="2020-08" db="EMBL/GenBank/DDBJ databases">
        <title>Genomic Encyclopedia of Type Strains, Phase IV (KMG-V): Genome sequencing to study the core and pangenomes of soil and plant-associated prokaryotes.</title>
        <authorList>
            <person name="Whitman W."/>
        </authorList>
    </citation>
    <scope>NUCLEOTIDE SEQUENCE [LARGE SCALE GENOMIC DNA]</scope>
    <source>
        <strain evidence="7 10">SEMIA 444</strain>
        <strain evidence="6 9">SEMIA 448</strain>
        <strain evidence="8 11">SEMIA 452</strain>
    </source>
</reference>
<dbReference type="CDD" id="cd00801">
    <property type="entry name" value="INT_P4_C"/>
    <property type="match status" value="1"/>
</dbReference>
<sequence length="399" mass="45680">MALSDAKARKLKPDDKPVSDGTIAGLYLYPAKTVGTGKWIFRFKSPENSKRRDMGLGSYPIVSIRDARTKAFELRIVIEKGIDPLEERRVQEREKKKLASVPTFEEAARRHHADKAEGFRNSKHTEQWMTSLETYIFPKIGKRMVNDLTPADFAACLKPIWLKKAETAARIKQRCDAVMNWAAANGFILASPVGVVDKILPKQPGKRERVEHQPALPWREIPKFFSMLMEGEAVSRQMLELLILTACRSGELREMQWEEIDFSHAIWTIPAARMKGKVTHRVPLGQRAIEILERQLDKSETGEGLVFLSRSRKPMTDMVLTKFLRDKKIQSDTPGRLATAHGFRSSFRDWASENGYARDLAERALAHTIKNAVEAAYHRTDLLEQRRVMMLEWEQYCCS</sequence>
<organism evidence="6 9">
    <name type="scientific">Aliirhizobium cellulosilyticum</name>
    <dbReference type="NCBI Taxonomy" id="393664"/>
    <lineage>
        <taxon>Bacteria</taxon>
        <taxon>Pseudomonadati</taxon>
        <taxon>Pseudomonadota</taxon>
        <taxon>Alphaproteobacteria</taxon>
        <taxon>Hyphomicrobiales</taxon>
        <taxon>Rhizobiaceae</taxon>
        <taxon>Aliirhizobium</taxon>
    </lineage>
</organism>